<organism evidence="1 2">
    <name type="scientific">Parasphingorhabdus marina DSM 22363</name>
    <dbReference type="NCBI Taxonomy" id="1123272"/>
    <lineage>
        <taxon>Bacteria</taxon>
        <taxon>Pseudomonadati</taxon>
        <taxon>Pseudomonadota</taxon>
        <taxon>Alphaproteobacteria</taxon>
        <taxon>Sphingomonadales</taxon>
        <taxon>Sphingomonadaceae</taxon>
        <taxon>Parasphingorhabdus</taxon>
    </lineage>
</organism>
<protein>
    <submittedName>
        <fullName evidence="1">Uncharacterized protein</fullName>
    </submittedName>
</protein>
<keyword evidence="2" id="KW-1185">Reference proteome</keyword>
<name>A0A1N6CN59_9SPHN</name>
<reference evidence="2" key="1">
    <citation type="submission" date="2016-11" db="EMBL/GenBank/DDBJ databases">
        <authorList>
            <person name="Varghese N."/>
            <person name="Submissions S."/>
        </authorList>
    </citation>
    <scope>NUCLEOTIDE SEQUENCE [LARGE SCALE GENOMIC DNA]</scope>
    <source>
        <strain evidence="2">DSM 22363</strain>
    </source>
</reference>
<proteinExistence type="predicted"/>
<dbReference type="RefSeq" id="WP_074203487.1">
    <property type="nucleotide sequence ID" value="NZ_FSQW01000001.1"/>
</dbReference>
<sequence>MPGDFGNDGLARMTVRGRSAILPAAAASLVLIACDPVTDMTRSQSRMVVQGPLTVLASGSALDAIEANPDVMPTVTYTAMIEYAPGRKAVIYRSARTEYVNVGDDRVPLAYFPRGTYRIEGREVPPADAGKSGTGPVLVSRPAGVDKWIEASRMELVEKAENSSRD</sequence>
<dbReference type="EMBL" id="FSQW01000001">
    <property type="protein sequence ID" value="SIN59875.1"/>
    <property type="molecule type" value="Genomic_DNA"/>
</dbReference>
<evidence type="ECO:0000313" key="2">
    <source>
        <dbReference type="Proteomes" id="UP000185192"/>
    </source>
</evidence>
<dbReference type="Proteomes" id="UP000185192">
    <property type="component" value="Unassembled WGS sequence"/>
</dbReference>
<accession>A0A1N6CN59</accession>
<evidence type="ECO:0000313" key="1">
    <source>
        <dbReference type="EMBL" id="SIN59875.1"/>
    </source>
</evidence>
<gene>
    <name evidence="1" type="ORF">SAMN02745824_0413</name>
</gene>
<dbReference type="AlphaFoldDB" id="A0A1N6CN59"/>
<dbReference type="STRING" id="1123272.SAMN02745824_0413"/>